<organism evidence="2 3">
    <name type="scientific">Morus notabilis</name>
    <dbReference type="NCBI Taxonomy" id="981085"/>
    <lineage>
        <taxon>Eukaryota</taxon>
        <taxon>Viridiplantae</taxon>
        <taxon>Streptophyta</taxon>
        <taxon>Embryophyta</taxon>
        <taxon>Tracheophyta</taxon>
        <taxon>Spermatophyta</taxon>
        <taxon>Magnoliopsida</taxon>
        <taxon>eudicotyledons</taxon>
        <taxon>Gunneridae</taxon>
        <taxon>Pentapetalae</taxon>
        <taxon>rosids</taxon>
        <taxon>fabids</taxon>
        <taxon>Rosales</taxon>
        <taxon>Moraceae</taxon>
        <taxon>Moreae</taxon>
        <taxon>Morus</taxon>
    </lineage>
</organism>
<dbReference type="AlphaFoldDB" id="W9RSH2"/>
<evidence type="ECO:0000313" key="3">
    <source>
        <dbReference type="Proteomes" id="UP000030645"/>
    </source>
</evidence>
<dbReference type="EMBL" id="KE345565">
    <property type="protein sequence ID" value="EXC06700.1"/>
    <property type="molecule type" value="Genomic_DNA"/>
</dbReference>
<protein>
    <submittedName>
        <fullName evidence="2">Uncharacterized protein</fullName>
    </submittedName>
</protein>
<dbReference type="Proteomes" id="UP000030645">
    <property type="component" value="Unassembled WGS sequence"/>
</dbReference>
<accession>W9RSH2</accession>
<sequence length="443" mass="49857">MEVSSATLRPSSRCSFSIGAPKTAFRVRVSSFSCFANSNSAPNGYFSPITFKGCHLLAKPVKLRCSRSFLLAAVVGDTAAAPSNYSKERVSDSDDPSLSEKSGTNGENRDERDNVGSLDDQKMNKVCDKLIGVFMVDKPTPTDWRRLLAFSKEWDNIRPHFYKRCQERADSEDDPGMKHKLLRLGRKLKEIDEDVQRHNELLEVIKGAPSEISEIVARRRKDFTKEFFVHLHTVAESYYDNPTEQNALAKLGNTCLAAVQAYDAASESAEALNTAELKLQDIISSPSLDAACRKIDNLAEKNQLDSALVLMLTKAWSAAKESNMVKDEVKDVLYHLYLTARGNLQRLMPKEIRILKYILTIVDPDERLSVLNDAFTPGEELEGKDVDCLYTTPEKLHTWIKIIVDAYHSSSEGTLIREARDLMNPKIIQKLEELKTLVENKFM</sequence>
<dbReference type="InterPro" id="IPR040320">
    <property type="entry name" value="At4g37920-like"/>
</dbReference>
<feature type="region of interest" description="Disordered" evidence="1">
    <location>
        <begin position="83"/>
        <end position="118"/>
    </location>
</feature>
<dbReference type="GO" id="GO:0009535">
    <property type="term" value="C:chloroplast thylakoid membrane"/>
    <property type="evidence" value="ECO:0007669"/>
    <property type="project" value="TreeGrafter"/>
</dbReference>
<gene>
    <name evidence="2" type="ORF">L484_021538</name>
</gene>
<dbReference type="PANTHER" id="PTHR31755">
    <property type="entry name" value="FOLATE RECEPTOR-LIKE"/>
    <property type="match status" value="1"/>
</dbReference>
<dbReference type="eggNOG" id="ENOG502QRTU">
    <property type="taxonomic scope" value="Eukaryota"/>
</dbReference>
<dbReference type="PANTHER" id="PTHR31755:SF3">
    <property type="entry name" value="EXOCYST COMPLEX COMPONENT SEC6"/>
    <property type="match status" value="1"/>
</dbReference>
<evidence type="ECO:0000256" key="1">
    <source>
        <dbReference type="SAM" id="MobiDB-lite"/>
    </source>
</evidence>
<dbReference type="GO" id="GO:0009941">
    <property type="term" value="C:chloroplast envelope"/>
    <property type="evidence" value="ECO:0007669"/>
    <property type="project" value="TreeGrafter"/>
</dbReference>
<reference evidence="3" key="1">
    <citation type="submission" date="2013-01" db="EMBL/GenBank/DDBJ databases">
        <title>Draft Genome Sequence of a Mulberry Tree, Morus notabilis C.K. Schneid.</title>
        <authorList>
            <person name="He N."/>
            <person name="Zhao S."/>
        </authorList>
    </citation>
    <scope>NUCLEOTIDE SEQUENCE</scope>
</reference>
<dbReference type="KEGG" id="mnt:21404391"/>
<feature type="compositionally biased region" description="Basic and acidic residues" evidence="1">
    <location>
        <begin position="107"/>
        <end position="118"/>
    </location>
</feature>
<proteinExistence type="predicted"/>
<keyword evidence="3" id="KW-1185">Reference proteome</keyword>
<dbReference type="OrthoDB" id="509361at2759"/>
<evidence type="ECO:0000313" key="2">
    <source>
        <dbReference type="EMBL" id="EXC06700.1"/>
    </source>
</evidence>
<name>W9RSH2_9ROSA</name>